<gene>
    <name evidence="1" type="ORF">BD410DRAFT_549935</name>
</gene>
<dbReference type="SUPFAM" id="SSF56112">
    <property type="entry name" value="Protein kinase-like (PK-like)"/>
    <property type="match status" value="1"/>
</dbReference>
<dbReference type="InterPro" id="IPR052396">
    <property type="entry name" value="Meiotic_Drive_Suppr_Kinase"/>
</dbReference>
<dbReference type="AlphaFoldDB" id="A0A4Y7PQR2"/>
<dbReference type="Gene3D" id="1.10.510.10">
    <property type="entry name" value="Transferase(Phosphotransferase) domain 1"/>
    <property type="match status" value="1"/>
</dbReference>
<evidence type="ECO:0000313" key="1">
    <source>
        <dbReference type="EMBL" id="TDL17495.1"/>
    </source>
</evidence>
<dbReference type="InterPro" id="IPR011009">
    <property type="entry name" value="Kinase-like_dom_sf"/>
</dbReference>
<dbReference type="EMBL" id="ML170221">
    <property type="protein sequence ID" value="TDL17495.1"/>
    <property type="molecule type" value="Genomic_DNA"/>
</dbReference>
<organism evidence="1 2">
    <name type="scientific">Rickenella mellea</name>
    <dbReference type="NCBI Taxonomy" id="50990"/>
    <lineage>
        <taxon>Eukaryota</taxon>
        <taxon>Fungi</taxon>
        <taxon>Dikarya</taxon>
        <taxon>Basidiomycota</taxon>
        <taxon>Agaricomycotina</taxon>
        <taxon>Agaricomycetes</taxon>
        <taxon>Hymenochaetales</taxon>
        <taxon>Rickenellaceae</taxon>
        <taxon>Rickenella</taxon>
    </lineage>
</organism>
<dbReference type="PANTHER" id="PTHR37171">
    <property type="entry name" value="SERINE/THREONINE-PROTEIN KINASE YRZF-RELATED"/>
    <property type="match status" value="1"/>
</dbReference>
<protein>
    <recommendedName>
        <fullName evidence="3">Protein kinase domain-containing protein</fullName>
    </recommendedName>
</protein>
<dbReference type="OrthoDB" id="3269050at2759"/>
<reference evidence="1 2" key="1">
    <citation type="submission" date="2018-06" db="EMBL/GenBank/DDBJ databases">
        <title>A transcriptomic atlas of mushroom development highlights an independent origin of complex multicellularity.</title>
        <authorList>
            <consortium name="DOE Joint Genome Institute"/>
            <person name="Krizsan K."/>
            <person name="Almasi E."/>
            <person name="Merenyi Z."/>
            <person name="Sahu N."/>
            <person name="Viragh M."/>
            <person name="Koszo T."/>
            <person name="Mondo S."/>
            <person name="Kiss B."/>
            <person name="Balint B."/>
            <person name="Kues U."/>
            <person name="Barry K."/>
            <person name="Hegedus J.C."/>
            <person name="Henrissat B."/>
            <person name="Johnson J."/>
            <person name="Lipzen A."/>
            <person name="Ohm R."/>
            <person name="Nagy I."/>
            <person name="Pangilinan J."/>
            <person name="Yan J."/>
            <person name="Xiong Y."/>
            <person name="Grigoriev I.V."/>
            <person name="Hibbett D.S."/>
            <person name="Nagy L.G."/>
        </authorList>
    </citation>
    <scope>NUCLEOTIDE SEQUENCE [LARGE SCALE GENOMIC DNA]</scope>
    <source>
        <strain evidence="1 2">SZMC22713</strain>
    </source>
</reference>
<name>A0A4Y7PQR2_9AGAM</name>
<dbReference type="VEuPathDB" id="FungiDB:BD410DRAFT_549935"/>
<accession>A0A4Y7PQR2</accession>
<evidence type="ECO:0000313" key="2">
    <source>
        <dbReference type="Proteomes" id="UP000294933"/>
    </source>
</evidence>
<keyword evidence="2" id="KW-1185">Reference proteome</keyword>
<dbReference type="PANTHER" id="PTHR37171:SF1">
    <property type="entry name" value="SERINE_THREONINE-PROTEIN KINASE YRZF-RELATED"/>
    <property type="match status" value="1"/>
</dbReference>
<proteinExistence type="predicted"/>
<dbReference type="Proteomes" id="UP000294933">
    <property type="component" value="Unassembled WGS sequence"/>
</dbReference>
<dbReference type="STRING" id="50990.A0A4Y7PQR2"/>
<sequence>MNSNVSSFYTPNSELVLERDGGCKLTVKVIQVFTPFSSSQVSLVRLTNDIPDLPSVFIVKTFDPRFDSIRFTAKGENRWPWSLQAEAEAEDLRRRGIPKQTEYDFPDRNDPVGVEEYCFKGMDCDCSGEVEAYLRLQAFQGHHIPKLYGEANFITTDVRRAIIPRSLLIQYIPNAVTIDKISKDLVTTSLAKSFFHLLKSFHALGVIHNDLHHDNILVADSSENLQARAVFIDFGEVCLRDGETDEEWAKIVRCLGDERFMRRQLQKVLGTEDVACFIDD</sequence>
<evidence type="ECO:0008006" key="3">
    <source>
        <dbReference type="Google" id="ProtNLM"/>
    </source>
</evidence>